<gene>
    <name evidence="1" type="ORF">JHL16_00940</name>
</gene>
<dbReference type="Proteomes" id="UP000616151">
    <property type="component" value="Unassembled WGS sequence"/>
</dbReference>
<keyword evidence="2" id="KW-1185">Reference proteome</keyword>
<protein>
    <submittedName>
        <fullName evidence="1">Uncharacterized protein</fullName>
    </submittedName>
</protein>
<evidence type="ECO:0000313" key="1">
    <source>
        <dbReference type="EMBL" id="MBK1864905.1"/>
    </source>
</evidence>
<sequence>MVDLLALVMAWLWSALTDGTGLFLLVLLLAATIVLNQLTDASDAPRMAGNFASLALGAFLGFHLIPDISPPLEITAHGTFALFSGMTAMGLVNMALLRPLRSP</sequence>
<organism evidence="1 2">
    <name type="scientific">Taklimakanibacter albus</name>
    <dbReference type="NCBI Taxonomy" id="2800327"/>
    <lineage>
        <taxon>Bacteria</taxon>
        <taxon>Pseudomonadati</taxon>
        <taxon>Pseudomonadota</taxon>
        <taxon>Alphaproteobacteria</taxon>
        <taxon>Hyphomicrobiales</taxon>
        <taxon>Aestuariivirgaceae</taxon>
        <taxon>Taklimakanibacter</taxon>
    </lineage>
</organism>
<dbReference type="EMBL" id="JAENHL010000003">
    <property type="protein sequence ID" value="MBK1864905.1"/>
    <property type="molecule type" value="Genomic_DNA"/>
</dbReference>
<proteinExistence type="predicted"/>
<evidence type="ECO:0000313" key="2">
    <source>
        <dbReference type="Proteomes" id="UP000616151"/>
    </source>
</evidence>
<accession>A0ACC5QWZ5</accession>
<reference evidence="1" key="1">
    <citation type="submission" date="2021-01" db="EMBL/GenBank/DDBJ databases">
        <authorList>
            <person name="Sun Q."/>
        </authorList>
    </citation>
    <scope>NUCLEOTIDE SEQUENCE</scope>
    <source>
        <strain evidence="1">YIM B02566</strain>
    </source>
</reference>
<name>A0ACC5QWZ5_9HYPH</name>
<comment type="caution">
    <text evidence="1">The sequence shown here is derived from an EMBL/GenBank/DDBJ whole genome shotgun (WGS) entry which is preliminary data.</text>
</comment>